<keyword evidence="2" id="KW-0805">Transcription regulation</keyword>
<dbReference type="PROSITE" id="PS50977">
    <property type="entry name" value="HTH_TETR_2"/>
    <property type="match status" value="1"/>
</dbReference>
<evidence type="ECO:0000256" key="4">
    <source>
        <dbReference type="ARBA" id="ARBA00023163"/>
    </source>
</evidence>
<feature type="domain" description="HTH tetR-type" evidence="6">
    <location>
        <begin position="20"/>
        <end position="80"/>
    </location>
</feature>
<reference evidence="7" key="1">
    <citation type="journal article" date="2021" name="Front. Microbiol.">
        <title>Comprehensive Comparative Genomics and Phenotyping of Methylobacterium Species.</title>
        <authorList>
            <person name="Alessa O."/>
            <person name="Ogura Y."/>
            <person name="Fujitani Y."/>
            <person name="Takami H."/>
            <person name="Hayashi T."/>
            <person name="Sahin N."/>
            <person name="Tani A."/>
        </authorList>
    </citation>
    <scope>NUCLEOTIDE SEQUENCE</scope>
    <source>
        <strain evidence="7">KCTC 52305</strain>
    </source>
</reference>
<dbReference type="Gene3D" id="1.10.357.10">
    <property type="entry name" value="Tetracycline Repressor, domain 2"/>
    <property type="match status" value="1"/>
</dbReference>
<evidence type="ECO:0000313" key="7">
    <source>
        <dbReference type="EMBL" id="GJD51369.1"/>
    </source>
</evidence>
<dbReference type="InterPro" id="IPR023772">
    <property type="entry name" value="DNA-bd_HTH_TetR-type_CS"/>
</dbReference>
<dbReference type="InterPro" id="IPR041490">
    <property type="entry name" value="KstR2_TetR_C"/>
</dbReference>
<comment type="caution">
    <text evidence="7">The sequence shown here is derived from an EMBL/GenBank/DDBJ whole genome shotgun (WGS) entry which is preliminary data.</text>
</comment>
<dbReference type="PRINTS" id="PR00455">
    <property type="entry name" value="HTHTETR"/>
</dbReference>
<evidence type="ECO:0000313" key="8">
    <source>
        <dbReference type="Proteomes" id="UP001055167"/>
    </source>
</evidence>
<dbReference type="Pfam" id="PF00440">
    <property type="entry name" value="TetR_N"/>
    <property type="match status" value="1"/>
</dbReference>
<reference evidence="7" key="2">
    <citation type="submission" date="2021-08" db="EMBL/GenBank/DDBJ databases">
        <authorList>
            <person name="Tani A."/>
            <person name="Ola A."/>
            <person name="Ogura Y."/>
            <person name="Katsura K."/>
            <person name="Hayashi T."/>
        </authorList>
    </citation>
    <scope>NUCLEOTIDE SEQUENCE</scope>
    <source>
        <strain evidence="7">KCTC 52305</strain>
    </source>
</reference>
<gene>
    <name evidence="7" type="primary">kstR2_2</name>
    <name evidence="7" type="ORF">OPKNFCMD_4123</name>
</gene>
<dbReference type="InterPro" id="IPR009057">
    <property type="entry name" value="Homeodomain-like_sf"/>
</dbReference>
<keyword evidence="3 5" id="KW-0238">DNA-binding</keyword>
<dbReference type="RefSeq" id="WP_238313733.1">
    <property type="nucleotide sequence ID" value="NZ_BPQH01000013.1"/>
</dbReference>
<evidence type="ECO:0000259" key="6">
    <source>
        <dbReference type="PROSITE" id="PS50977"/>
    </source>
</evidence>
<protein>
    <submittedName>
        <fullName evidence="7">HTH-type transcriptional repressor KstR2</fullName>
    </submittedName>
</protein>
<evidence type="ECO:0000256" key="3">
    <source>
        <dbReference type="ARBA" id="ARBA00023125"/>
    </source>
</evidence>
<keyword evidence="8" id="KW-1185">Reference proteome</keyword>
<organism evidence="7 8">
    <name type="scientific">Methylobacterium crusticola</name>
    <dbReference type="NCBI Taxonomy" id="1697972"/>
    <lineage>
        <taxon>Bacteria</taxon>
        <taxon>Pseudomonadati</taxon>
        <taxon>Pseudomonadota</taxon>
        <taxon>Alphaproteobacteria</taxon>
        <taxon>Hyphomicrobiales</taxon>
        <taxon>Methylobacteriaceae</taxon>
        <taxon>Methylobacterium</taxon>
    </lineage>
</organism>
<feature type="DNA-binding region" description="H-T-H motif" evidence="5">
    <location>
        <begin position="43"/>
        <end position="62"/>
    </location>
</feature>
<name>A0ABQ4R2J8_9HYPH</name>
<dbReference type="PANTHER" id="PTHR30055">
    <property type="entry name" value="HTH-TYPE TRANSCRIPTIONAL REGULATOR RUTR"/>
    <property type="match status" value="1"/>
</dbReference>
<dbReference type="EMBL" id="BPQH01000013">
    <property type="protein sequence ID" value="GJD51369.1"/>
    <property type="molecule type" value="Genomic_DNA"/>
</dbReference>
<proteinExistence type="predicted"/>
<evidence type="ECO:0000256" key="5">
    <source>
        <dbReference type="PROSITE-ProRule" id="PRU00335"/>
    </source>
</evidence>
<dbReference type="InterPro" id="IPR050109">
    <property type="entry name" value="HTH-type_TetR-like_transc_reg"/>
</dbReference>
<keyword evidence="4" id="KW-0804">Transcription</keyword>
<dbReference type="Pfam" id="PF17932">
    <property type="entry name" value="TetR_C_24"/>
    <property type="match status" value="1"/>
</dbReference>
<dbReference type="Proteomes" id="UP001055167">
    <property type="component" value="Unassembled WGS sequence"/>
</dbReference>
<dbReference type="Gene3D" id="1.10.10.60">
    <property type="entry name" value="Homeodomain-like"/>
    <property type="match status" value="1"/>
</dbReference>
<keyword evidence="1" id="KW-0678">Repressor</keyword>
<accession>A0ABQ4R2J8</accession>
<sequence>MAAQVASPWKTRAGRAAERSRKRDAVLRIAARSFCEKGVRATSLDAIAERLNVTKPTLYHYFAGKDEILAACVLTGLAMIDAALAEAGGAHALDRLGSALRRYAAVMTLDFGRCASRVAETELSPAAREAFRARRRAVDARIRGLIREGMREGSIRPGDVALTASTVAGALNGIAHWYDPAGPLPADEVARRVVEVLLGGLAPTG</sequence>
<dbReference type="InterPro" id="IPR001647">
    <property type="entry name" value="HTH_TetR"/>
</dbReference>
<dbReference type="SUPFAM" id="SSF48498">
    <property type="entry name" value="Tetracyclin repressor-like, C-terminal domain"/>
    <property type="match status" value="1"/>
</dbReference>
<dbReference type="PANTHER" id="PTHR30055:SF175">
    <property type="entry name" value="HTH-TYPE TRANSCRIPTIONAL REPRESSOR KSTR2"/>
    <property type="match status" value="1"/>
</dbReference>
<dbReference type="SUPFAM" id="SSF46689">
    <property type="entry name" value="Homeodomain-like"/>
    <property type="match status" value="1"/>
</dbReference>
<dbReference type="InterPro" id="IPR036271">
    <property type="entry name" value="Tet_transcr_reg_TetR-rel_C_sf"/>
</dbReference>
<evidence type="ECO:0000256" key="2">
    <source>
        <dbReference type="ARBA" id="ARBA00023015"/>
    </source>
</evidence>
<dbReference type="PROSITE" id="PS01081">
    <property type="entry name" value="HTH_TETR_1"/>
    <property type="match status" value="1"/>
</dbReference>
<evidence type="ECO:0000256" key="1">
    <source>
        <dbReference type="ARBA" id="ARBA00022491"/>
    </source>
</evidence>